<evidence type="ECO:0000256" key="1">
    <source>
        <dbReference type="SAM" id="MobiDB-lite"/>
    </source>
</evidence>
<feature type="signal peptide" evidence="2">
    <location>
        <begin position="1"/>
        <end position="23"/>
    </location>
</feature>
<comment type="caution">
    <text evidence="3">The sequence shown here is derived from an EMBL/GenBank/DDBJ whole genome shotgun (WGS) entry which is preliminary data.</text>
</comment>
<proteinExistence type="predicted"/>
<reference evidence="3" key="1">
    <citation type="journal article" date="2024" name="Gigascience">
        <title>Chromosome-level genome of the poultry shaft louse Menopon gallinae provides insight into the host-switching and adaptive evolution of parasitic lice.</title>
        <authorList>
            <person name="Xu Y."/>
            <person name="Ma L."/>
            <person name="Liu S."/>
            <person name="Liang Y."/>
            <person name="Liu Q."/>
            <person name="He Z."/>
            <person name="Tian L."/>
            <person name="Duan Y."/>
            <person name="Cai W."/>
            <person name="Li H."/>
            <person name="Song F."/>
        </authorList>
    </citation>
    <scope>NUCLEOTIDE SEQUENCE</scope>
    <source>
        <strain evidence="3">Cailab_2023a</strain>
    </source>
</reference>
<feature type="region of interest" description="Disordered" evidence="1">
    <location>
        <begin position="382"/>
        <end position="478"/>
    </location>
</feature>
<organism evidence="3">
    <name type="scientific">Menopon gallinae</name>
    <name type="common">poultry shaft louse</name>
    <dbReference type="NCBI Taxonomy" id="328185"/>
    <lineage>
        <taxon>Eukaryota</taxon>
        <taxon>Metazoa</taxon>
        <taxon>Ecdysozoa</taxon>
        <taxon>Arthropoda</taxon>
        <taxon>Hexapoda</taxon>
        <taxon>Insecta</taxon>
        <taxon>Pterygota</taxon>
        <taxon>Neoptera</taxon>
        <taxon>Paraneoptera</taxon>
        <taxon>Psocodea</taxon>
        <taxon>Troctomorpha</taxon>
        <taxon>Phthiraptera</taxon>
        <taxon>Amblycera</taxon>
        <taxon>Menoponidae</taxon>
        <taxon>Menopon</taxon>
    </lineage>
</organism>
<gene>
    <name evidence="3" type="ORF">PYX00_001110</name>
</gene>
<dbReference type="AlphaFoldDB" id="A0AAW2IBB7"/>
<evidence type="ECO:0000256" key="2">
    <source>
        <dbReference type="SAM" id="SignalP"/>
    </source>
</evidence>
<accession>A0AAW2IBB7</accession>
<feature type="compositionally biased region" description="Low complexity" evidence="1">
    <location>
        <begin position="392"/>
        <end position="441"/>
    </location>
</feature>
<name>A0AAW2IBB7_9NEOP</name>
<sequence>MKVVLLSIIIIITVVQVFPRCSGASRKYSTKTRRYIPIKEAAYSTRLSRHDRISKQLGQFELLEDRNRGRMIRKCRDRARHRKGVGFLSGHNSATFNNGDYETRAMTRRRPIAPALNFHSPEQLQEYLFSEAASAKHILRNGPALFTSSGHRPVAEEYSTEKARAYAIDPVAEFDHAESGGLHHKVNRSASQQWIRHNLVRKNSNYSPERDAYDSVWRTNSYYPVPERYREPKMPKYEGLDYLTRRSHPPPSVPYGIPELSEERRFSFRNKPPPYDYPPDWYGFRSPPIYPRKRLTYPYDRKLYESPSHSSMKKAKKDDMAVGNEVAKLKQMVDELDALSEEVKESAGVALKGEGEKNNDTIADAKYKIDKVVIPLLSEISKELLPDDATTERSSTTTPKTTTHSTTTHSTTTHSTTSHPSSTTASTSSSTDAPTCATSKTETTEETKKEKDADDTTQKCYTRPPKKHKTQKPDKSKS</sequence>
<dbReference type="EMBL" id="JARGDH010000001">
    <property type="protein sequence ID" value="KAL0279590.1"/>
    <property type="molecule type" value="Genomic_DNA"/>
</dbReference>
<feature type="compositionally biased region" description="Basic and acidic residues" evidence="1">
    <location>
        <begin position="442"/>
        <end position="457"/>
    </location>
</feature>
<protein>
    <submittedName>
        <fullName evidence="3">Uncharacterized protein</fullName>
    </submittedName>
</protein>
<evidence type="ECO:0000313" key="3">
    <source>
        <dbReference type="EMBL" id="KAL0279590.1"/>
    </source>
</evidence>
<feature type="chain" id="PRO_5043520143" evidence="2">
    <location>
        <begin position="24"/>
        <end position="478"/>
    </location>
</feature>
<keyword evidence="2" id="KW-0732">Signal</keyword>